<dbReference type="AlphaFoldDB" id="A0A0D2IJI3"/>
<keyword evidence="1" id="KW-0863">Zinc-finger</keyword>
<keyword evidence="5" id="KW-1185">Reference proteome</keyword>
<dbReference type="PROSITE" id="PS00028">
    <property type="entry name" value="ZINC_FINGER_C2H2_1"/>
    <property type="match status" value="1"/>
</dbReference>
<gene>
    <name evidence="4" type="ORF">Z518_06963</name>
</gene>
<dbReference type="OrthoDB" id="4136084at2759"/>
<sequence>MPPFLPGDRRVPRSRNSGQRTLDAPKVQSKAERAKKIAVDDRDYEDVDSQADTEFTFSHIPNHTHHDPDKRDMSRGAGDTPLRGSRTESVHQQRESDDLADRFDASMHFPQGPFAPVYEHCLVLRRHGASVKFGSSTSRGSNVRSPTCRPPMTTTDHFHPDVYNPTTREIQLLDQALAFVLSSGGEVEFHPLIREQPSPYSKCDACSEAFMSPRDREDHCTPIRNVCQPCQKSFTCRTFHEQHMKQTHKLHHGGRYEPFDDRTDGKWRGTSYGDIRV</sequence>
<proteinExistence type="predicted"/>
<feature type="compositionally biased region" description="Polar residues" evidence="2">
    <location>
        <begin position="52"/>
        <end position="61"/>
    </location>
</feature>
<protein>
    <recommendedName>
        <fullName evidence="3">C2H2-type domain-containing protein</fullName>
    </recommendedName>
</protein>
<dbReference type="InterPro" id="IPR013087">
    <property type="entry name" value="Znf_C2H2_type"/>
</dbReference>
<name>A0A0D2IJI3_9EURO</name>
<evidence type="ECO:0000256" key="2">
    <source>
        <dbReference type="SAM" id="MobiDB-lite"/>
    </source>
</evidence>
<dbReference type="EMBL" id="KN847479">
    <property type="protein sequence ID" value="KIX03411.1"/>
    <property type="molecule type" value="Genomic_DNA"/>
</dbReference>
<keyword evidence="1" id="KW-0862">Zinc</keyword>
<dbReference type="RefSeq" id="XP_013270547.1">
    <property type="nucleotide sequence ID" value="XM_013415093.1"/>
</dbReference>
<feature type="compositionally biased region" description="Polar residues" evidence="2">
    <location>
        <begin position="134"/>
        <end position="145"/>
    </location>
</feature>
<keyword evidence="1" id="KW-0479">Metal-binding</keyword>
<feature type="compositionally biased region" description="Basic and acidic residues" evidence="2">
    <location>
        <begin position="85"/>
        <end position="97"/>
    </location>
</feature>
<feature type="compositionally biased region" description="Acidic residues" evidence="2">
    <location>
        <begin position="42"/>
        <end position="51"/>
    </location>
</feature>
<evidence type="ECO:0000256" key="1">
    <source>
        <dbReference type="PROSITE-ProRule" id="PRU00042"/>
    </source>
</evidence>
<evidence type="ECO:0000313" key="4">
    <source>
        <dbReference type="EMBL" id="KIX03411.1"/>
    </source>
</evidence>
<feature type="compositionally biased region" description="Basic and acidic residues" evidence="2">
    <location>
        <begin position="64"/>
        <end position="74"/>
    </location>
</feature>
<feature type="compositionally biased region" description="Basic and acidic residues" evidence="2">
    <location>
        <begin position="29"/>
        <end position="41"/>
    </location>
</feature>
<accession>A0A0D2IJI3</accession>
<dbReference type="PROSITE" id="PS50157">
    <property type="entry name" value="ZINC_FINGER_C2H2_2"/>
    <property type="match status" value="1"/>
</dbReference>
<dbReference type="VEuPathDB" id="FungiDB:Z518_06963"/>
<organism evidence="4 5">
    <name type="scientific">Rhinocladiella mackenziei CBS 650.93</name>
    <dbReference type="NCBI Taxonomy" id="1442369"/>
    <lineage>
        <taxon>Eukaryota</taxon>
        <taxon>Fungi</taxon>
        <taxon>Dikarya</taxon>
        <taxon>Ascomycota</taxon>
        <taxon>Pezizomycotina</taxon>
        <taxon>Eurotiomycetes</taxon>
        <taxon>Chaetothyriomycetidae</taxon>
        <taxon>Chaetothyriales</taxon>
        <taxon>Herpotrichiellaceae</taxon>
        <taxon>Rhinocladiella</taxon>
    </lineage>
</organism>
<dbReference type="GO" id="GO:0008270">
    <property type="term" value="F:zinc ion binding"/>
    <property type="evidence" value="ECO:0007669"/>
    <property type="project" value="UniProtKB-KW"/>
</dbReference>
<reference evidence="4 5" key="1">
    <citation type="submission" date="2015-01" db="EMBL/GenBank/DDBJ databases">
        <title>The Genome Sequence of Rhinocladiella mackenzie CBS 650.93.</title>
        <authorList>
            <consortium name="The Broad Institute Genomics Platform"/>
            <person name="Cuomo C."/>
            <person name="de Hoog S."/>
            <person name="Gorbushina A."/>
            <person name="Stielow B."/>
            <person name="Teixiera M."/>
            <person name="Abouelleil A."/>
            <person name="Chapman S.B."/>
            <person name="Priest M."/>
            <person name="Young S.K."/>
            <person name="Wortman J."/>
            <person name="Nusbaum C."/>
            <person name="Birren B."/>
        </authorList>
    </citation>
    <scope>NUCLEOTIDE SEQUENCE [LARGE SCALE GENOMIC DNA]</scope>
    <source>
        <strain evidence="4 5">CBS 650.93</strain>
    </source>
</reference>
<evidence type="ECO:0000259" key="3">
    <source>
        <dbReference type="PROSITE" id="PS50157"/>
    </source>
</evidence>
<evidence type="ECO:0000313" key="5">
    <source>
        <dbReference type="Proteomes" id="UP000053617"/>
    </source>
</evidence>
<dbReference type="HOGENOM" id="CLU_1005263_0_0_1"/>
<feature type="region of interest" description="Disordered" evidence="2">
    <location>
        <begin position="1"/>
        <end position="97"/>
    </location>
</feature>
<feature type="region of interest" description="Disordered" evidence="2">
    <location>
        <begin position="134"/>
        <end position="160"/>
    </location>
</feature>
<dbReference type="Proteomes" id="UP000053617">
    <property type="component" value="Unassembled WGS sequence"/>
</dbReference>
<dbReference type="GeneID" id="25295034"/>
<feature type="domain" description="C2H2-type" evidence="3">
    <location>
        <begin position="225"/>
        <end position="256"/>
    </location>
</feature>